<dbReference type="Gene3D" id="3.40.190.150">
    <property type="entry name" value="Bordetella uptake gene, domain 1"/>
    <property type="match status" value="1"/>
</dbReference>
<dbReference type="EMBL" id="JACRJB010000014">
    <property type="protein sequence ID" value="MBI5128653.1"/>
    <property type="molecule type" value="Genomic_DNA"/>
</dbReference>
<accession>A0A933RUK8</accession>
<dbReference type="Proteomes" id="UP000782519">
    <property type="component" value="Unassembled WGS sequence"/>
</dbReference>
<organism evidence="3 4">
    <name type="scientific">Rhodopseudomonas palustris</name>
    <dbReference type="NCBI Taxonomy" id="1076"/>
    <lineage>
        <taxon>Bacteria</taxon>
        <taxon>Pseudomonadati</taxon>
        <taxon>Pseudomonadota</taxon>
        <taxon>Alphaproteobacteria</taxon>
        <taxon>Hyphomicrobiales</taxon>
        <taxon>Nitrobacteraceae</taxon>
        <taxon>Rhodopseudomonas</taxon>
    </lineage>
</organism>
<evidence type="ECO:0000256" key="2">
    <source>
        <dbReference type="SAM" id="SignalP"/>
    </source>
</evidence>
<dbReference type="SUPFAM" id="SSF53850">
    <property type="entry name" value="Periplasmic binding protein-like II"/>
    <property type="match status" value="1"/>
</dbReference>
<sequence length="331" mass="35087">MTAKHKPPPPTRRTVLAMMVSGAALAPSWLHAAEPYPSRLIKLLVPFPAGSATAVEGRYLADKVGALLHQKIIVENKPGANGNLGAAEAARAAPDGYALYLATNSTHSANVHLYRKMPFDPVADFTPIARLTRNPLVMVVGKDFPAKTLAEFIAYAKANPGKLSYGTGNTGSMAAVQLIKSMAGIDAVRVSYPGTPQAITDLLGGRIEFVITDIAVTREFVQSGSLRALGVTTAQRVGSLPDVPTIAEAGLPGYDFASWSGLFAPKNTPDDIVQTLNKAFVSVMATPESQKFFADIGLEPDTSTPQGLADHVKAQTELWGRIIKESGLEKI</sequence>
<protein>
    <submittedName>
        <fullName evidence="3">Tripartite tricarboxylate transporter substrate binding protein</fullName>
    </submittedName>
</protein>
<dbReference type="PANTHER" id="PTHR42928:SF5">
    <property type="entry name" value="BLR1237 PROTEIN"/>
    <property type="match status" value="1"/>
</dbReference>
<evidence type="ECO:0000256" key="1">
    <source>
        <dbReference type="ARBA" id="ARBA00006987"/>
    </source>
</evidence>
<dbReference type="PANTHER" id="PTHR42928">
    <property type="entry name" value="TRICARBOXYLATE-BINDING PROTEIN"/>
    <property type="match status" value="1"/>
</dbReference>
<proteinExistence type="inferred from homology"/>
<evidence type="ECO:0000313" key="4">
    <source>
        <dbReference type="Proteomes" id="UP000782519"/>
    </source>
</evidence>
<dbReference type="InterPro" id="IPR042100">
    <property type="entry name" value="Bug_dom1"/>
</dbReference>
<dbReference type="PIRSF" id="PIRSF017082">
    <property type="entry name" value="YflP"/>
    <property type="match status" value="1"/>
</dbReference>
<reference evidence="3" key="1">
    <citation type="submission" date="2020-07" db="EMBL/GenBank/DDBJ databases">
        <title>Huge and variable diversity of episymbiotic CPR bacteria and DPANN archaea in groundwater ecosystems.</title>
        <authorList>
            <person name="He C.Y."/>
            <person name="Keren R."/>
            <person name="Whittaker M."/>
            <person name="Farag I.F."/>
            <person name="Doudna J."/>
            <person name="Cate J.H.D."/>
            <person name="Banfield J.F."/>
        </authorList>
    </citation>
    <scope>NUCLEOTIDE SEQUENCE</scope>
    <source>
        <strain evidence="3">NC_groundwater_1818_Pr3_B-0.1um_66_35</strain>
    </source>
</reference>
<comment type="similarity">
    <text evidence="1">Belongs to the UPF0065 (bug) family.</text>
</comment>
<name>A0A933RUK8_RHOPL</name>
<dbReference type="CDD" id="cd07012">
    <property type="entry name" value="PBP2_Bug_TTT"/>
    <property type="match status" value="1"/>
</dbReference>
<dbReference type="Pfam" id="PF03401">
    <property type="entry name" value="TctC"/>
    <property type="match status" value="1"/>
</dbReference>
<gene>
    <name evidence="3" type="ORF">HZA66_04380</name>
</gene>
<dbReference type="AlphaFoldDB" id="A0A933RUK8"/>
<evidence type="ECO:0000313" key="3">
    <source>
        <dbReference type="EMBL" id="MBI5128653.1"/>
    </source>
</evidence>
<feature type="signal peptide" evidence="2">
    <location>
        <begin position="1"/>
        <end position="32"/>
    </location>
</feature>
<comment type="caution">
    <text evidence="3">The sequence shown here is derived from an EMBL/GenBank/DDBJ whole genome shotgun (WGS) entry which is preliminary data.</text>
</comment>
<dbReference type="InterPro" id="IPR005064">
    <property type="entry name" value="BUG"/>
</dbReference>
<feature type="chain" id="PRO_5037795314" evidence="2">
    <location>
        <begin position="33"/>
        <end position="331"/>
    </location>
</feature>
<keyword evidence="2" id="KW-0732">Signal</keyword>
<dbReference type="Gene3D" id="3.40.190.10">
    <property type="entry name" value="Periplasmic binding protein-like II"/>
    <property type="match status" value="1"/>
</dbReference>